<evidence type="ECO:0000313" key="21">
    <source>
        <dbReference type="EMBL" id="CCV66037.1"/>
    </source>
</evidence>
<keyword evidence="8" id="KW-1003">Cell membrane</keyword>
<comment type="pathway">
    <text evidence="3">Phospholipid metabolism; phosphatidylglycerol biosynthesis; phosphatidylglycerol from CDP-diacylglycerol: step 1/2.</text>
</comment>
<dbReference type="OrthoDB" id="9796672at2"/>
<name>U4KNS6_9MOLU</name>
<comment type="catalytic activity">
    <reaction evidence="17">
        <text>a CDP-1,2-diacyl-sn-glycerol + sn-glycerol 3-phosphate = a 1,2-diacyl-sn-glycero-3-phospho-(1'-sn-glycero-3'-phosphate) + CMP + H(+)</text>
        <dbReference type="Rhea" id="RHEA:12593"/>
        <dbReference type="ChEBI" id="CHEBI:15378"/>
        <dbReference type="ChEBI" id="CHEBI:57597"/>
        <dbReference type="ChEBI" id="CHEBI:58332"/>
        <dbReference type="ChEBI" id="CHEBI:60110"/>
        <dbReference type="ChEBI" id="CHEBI:60377"/>
        <dbReference type="EC" id="2.7.8.5"/>
    </reaction>
</comment>
<dbReference type="GO" id="GO:0005886">
    <property type="term" value="C:plasma membrane"/>
    <property type="evidence" value="ECO:0007669"/>
    <property type="project" value="UniProtKB-SubCell"/>
</dbReference>
<comment type="subcellular location">
    <subcellularLocation>
        <location evidence="2">Cell membrane</location>
        <topology evidence="2">Multi-pass membrane protein</topology>
    </subcellularLocation>
</comment>
<evidence type="ECO:0000256" key="20">
    <source>
        <dbReference type="SAM" id="Phobius"/>
    </source>
</evidence>
<evidence type="ECO:0000256" key="4">
    <source>
        <dbReference type="ARBA" id="ARBA00005189"/>
    </source>
</evidence>
<reference evidence="21 22" key="1">
    <citation type="journal article" date="2013" name="J. Mol. Microbiol. Biotechnol.">
        <title>Analysis of the Complete Genomes of Acholeplasma brassicae , A. palmae and A. laidlawii and Their Comparison to the Obligate Parasites from ' Candidatus Phytoplasma'.</title>
        <authorList>
            <person name="Kube M."/>
            <person name="Siewert C."/>
            <person name="Migdoll A.M."/>
            <person name="Duduk B."/>
            <person name="Holz S."/>
            <person name="Rabus R."/>
            <person name="Seemuller E."/>
            <person name="Mitrovic J."/>
            <person name="Muller I."/>
            <person name="Buttner C."/>
            <person name="Reinhardt R."/>
        </authorList>
    </citation>
    <scope>NUCLEOTIDE SEQUENCE [LARGE SCALE GENOMIC DNA]</scope>
    <source>
        <strain evidence="22">0502</strain>
    </source>
</reference>
<keyword evidence="13" id="KW-0443">Lipid metabolism</keyword>
<feature type="transmembrane region" description="Helical" evidence="20">
    <location>
        <begin position="160"/>
        <end position="178"/>
    </location>
</feature>
<dbReference type="Gene3D" id="1.20.120.1760">
    <property type="match status" value="1"/>
</dbReference>
<evidence type="ECO:0000256" key="11">
    <source>
        <dbReference type="ARBA" id="ARBA00022692"/>
    </source>
</evidence>
<dbReference type="RefSeq" id="WP_030004899.1">
    <property type="nucleotide sequence ID" value="NC_022549.1"/>
</dbReference>
<dbReference type="PIRSF" id="PIRSF000847">
    <property type="entry name" value="Phos_ph_gly_syn"/>
    <property type="match status" value="1"/>
</dbReference>
<evidence type="ECO:0000256" key="6">
    <source>
        <dbReference type="ARBA" id="ARBA00013170"/>
    </source>
</evidence>
<evidence type="ECO:0000256" key="19">
    <source>
        <dbReference type="RuleBase" id="RU003750"/>
    </source>
</evidence>
<evidence type="ECO:0000256" key="14">
    <source>
        <dbReference type="ARBA" id="ARBA00023136"/>
    </source>
</evidence>
<keyword evidence="11 20" id="KW-0812">Transmembrane</keyword>
<dbReference type="FunFam" id="1.20.120.1760:FF:000004">
    <property type="entry name" value="CDP-diacylglycerol--glycerol-3-phosphate 3-phosphatidyltransferase"/>
    <property type="match status" value="1"/>
</dbReference>
<feature type="transmembrane region" description="Helical" evidence="20">
    <location>
        <begin position="12"/>
        <end position="30"/>
    </location>
</feature>
<dbReference type="InterPro" id="IPR048254">
    <property type="entry name" value="CDP_ALCOHOL_P_TRANSF_CS"/>
</dbReference>
<evidence type="ECO:0000256" key="2">
    <source>
        <dbReference type="ARBA" id="ARBA00004651"/>
    </source>
</evidence>
<dbReference type="PANTHER" id="PTHR14269">
    <property type="entry name" value="CDP-DIACYLGLYCEROL--GLYCEROL-3-PHOSPHATE 3-PHOSPHATIDYLTRANSFERASE-RELATED"/>
    <property type="match status" value="1"/>
</dbReference>
<comment type="function">
    <text evidence="1">This protein catalyzes the committed step to the synthesis of the acidic phospholipids.</text>
</comment>
<organism evidence="21 22">
    <name type="scientific">Acholeplasma brassicae</name>
    <dbReference type="NCBI Taxonomy" id="61635"/>
    <lineage>
        <taxon>Bacteria</taxon>
        <taxon>Bacillati</taxon>
        <taxon>Mycoplasmatota</taxon>
        <taxon>Mollicutes</taxon>
        <taxon>Acholeplasmatales</taxon>
        <taxon>Acholeplasmataceae</taxon>
        <taxon>Acholeplasma</taxon>
    </lineage>
</organism>
<evidence type="ECO:0000313" key="22">
    <source>
        <dbReference type="Proteomes" id="UP000032737"/>
    </source>
</evidence>
<evidence type="ECO:0000256" key="13">
    <source>
        <dbReference type="ARBA" id="ARBA00023098"/>
    </source>
</evidence>
<comment type="similarity">
    <text evidence="5 19">Belongs to the CDP-alcohol phosphatidyltransferase class-I family.</text>
</comment>
<feature type="transmembrane region" description="Helical" evidence="20">
    <location>
        <begin position="42"/>
        <end position="62"/>
    </location>
</feature>
<proteinExistence type="inferred from homology"/>
<dbReference type="AlphaFoldDB" id="U4KNS6"/>
<keyword evidence="12 20" id="KW-1133">Transmembrane helix</keyword>
<dbReference type="PROSITE" id="PS00379">
    <property type="entry name" value="CDP_ALCOHOL_P_TRANSF"/>
    <property type="match status" value="1"/>
</dbReference>
<evidence type="ECO:0000256" key="9">
    <source>
        <dbReference type="ARBA" id="ARBA00022516"/>
    </source>
</evidence>
<dbReference type="InterPro" id="IPR050324">
    <property type="entry name" value="CDP-alcohol_PTase-I"/>
</dbReference>
<dbReference type="EC" id="2.7.8.5" evidence="6 18"/>
<keyword evidence="9" id="KW-0444">Lipid biosynthesis</keyword>
<evidence type="ECO:0000256" key="16">
    <source>
        <dbReference type="ARBA" id="ARBA00023264"/>
    </source>
</evidence>
<keyword evidence="16" id="KW-1208">Phospholipid metabolism</keyword>
<dbReference type="HOGENOM" id="CLU_051314_2_3_14"/>
<evidence type="ECO:0000256" key="15">
    <source>
        <dbReference type="ARBA" id="ARBA00023209"/>
    </source>
</evidence>
<dbReference type="Pfam" id="PF01066">
    <property type="entry name" value="CDP-OH_P_transf"/>
    <property type="match status" value="1"/>
</dbReference>
<accession>U4KNS6</accession>
<keyword evidence="22" id="KW-1185">Reference proteome</keyword>
<dbReference type="InterPro" id="IPR000462">
    <property type="entry name" value="CDP-OH_P_trans"/>
</dbReference>
<evidence type="ECO:0000256" key="7">
    <source>
        <dbReference type="ARBA" id="ARBA00014944"/>
    </source>
</evidence>
<keyword evidence="10 19" id="KW-0808">Transferase</keyword>
<evidence type="ECO:0000256" key="12">
    <source>
        <dbReference type="ARBA" id="ARBA00022989"/>
    </source>
</evidence>
<keyword evidence="14 20" id="KW-0472">Membrane</keyword>
<evidence type="ECO:0000256" key="8">
    <source>
        <dbReference type="ARBA" id="ARBA00022475"/>
    </source>
</evidence>
<sequence length="188" mass="20915">MNLPNKITLTRMILIPIMILMVMLEPITKVNNVVFNLNLGELLFAVIFVIASFTDFLDGYLARKNNQVTTFGKFLDPIADKLLVTTAMLYLISIGRVGWALVVIVIAREFIVTTIRLLAVEGGKVIAASVYGKLKMIATVIALVVLLFNDFGLNAIVGDILFYVAVLLTLLSGIDYFWKNRKLVFESI</sequence>
<dbReference type="STRING" id="61635.BN85310160"/>
<dbReference type="Proteomes" id="UP000032737">
    <property type="component" value="Chromosome"/>
</dbReference>
<dbReference type="EMBL" id="FO681348">
    <property type="protein sequence ID" value="CCV66037.1"/>
    <property type="molecule type" value="Genomic_DNA"/>
</dbReference>
<evidence type="ECO:0000256" key="3">
    <source>
        <dbReference type="ARBA" id="ARBA00005042"/>
    </source>
</evidence>
<evidence type="ECO:0000256" key="18">
    <source>
        <dbReference type="NCBIfam" id="TIGR00560"/>
    </source>
</evidence>
<evidence type="ECO:0000256" key="10">
    <source>
        <dbReference type="ARBA" id="ARBA00022679"/>
    </source>
</evidence>
<gene>
    <name evidence="21" type="primary">pgsA</name>
    <name evidence="21" type="ORF">BN85310160</name>
</gene>
<evidence type="ECO:0000256" key="17">
    <source>
        <dbReference type="ARBA" id="ARBA00048586"/>
    </source>
</evidence>
<evidence type="ECO:0000256" key="1">
    <source>
        <dbReference type="ARBA" id="ARBA00003973"/>
    </source>
</evidence>
<evidence type="ECO:0000256" key="5">
    <source>
        <dbReference type="ARBA" id="ARBA00010441"/>
    </source>
</evidence>
<protein>
    <recommendedName>
        <fullName evidence="7 18">CDP-diacylglycerol--glycerol-3-phosphate 3-phosphatidyltransferase</fullName>
        <ecNumber evidence="6 18">2.7.8.5</ecNumber>
    </recommendedName>
</protein>
<dbReference type="NCBIfam" id="TIGR00560">
    <property type="entry name" value="pgsA"/>
    <property type="match status" value="1"/>
</dbReference>
<dbReference type="InterPro" id="IPR043130">
    <property type="entry name" value="CDP-OH_PTrfase_TM_dom"/>
</dbReference>
<dbReference type="PANTHER" id="PTHR14269:SF62">
    <property type="entry name" value="CDP-DIACYLGLYCEROL--GLYCEROL-3-PHOSPHATE 3-PHOSPHATIDYLTRANSFERASE 1, CHLOROPLASTIC"/>
    <property type="match status" value="1"/>
</dbReference>
<dbReference type="GO" id="GO:0046474">
    <property type="term" value="P:glycerophospholipid biosynthetic process"/>
    <property type="evidence" value="ECO:0007669"/>
    <property type="project" value="TreeGrafter"/>
</dbReference>
<keyword evidence="15" id="KW-0594">Phospholipid biosynthesis</keyword>
<feature type="transmembrane region" description="Helical" evidence="20">
    <location>
        <begin position="130"/>
        <end position="148"/>
    </location>
</feature>
<dbReference type="KEGG" id="abra:BN85310160"/>
<comment type="pathway">
    <text evidence="4">Lipid metabolism.</text>
</comment>
<feature type="transmembrane region" description="Helical" evidence="20">
    <location>
        <begin position="98"/>
        <end position="118"/>
    </location>
</feature>
<dbReference type="GO" id="GO:0008444">
    <property type="term" value="F:CDP-diacylglycerol-glycerol-3-phosphate 3-phosphatidyltransferase activity"/>
    <property type="evidence" value="ECO:0007669"/>
    <property type="project" value="UniProtKB-UniRule"/>
</dbReference>
<dbReference type="InterPro" id="IPR004570">
    <property type="entry name" value="Phosphatidylglycerol_P_synth"/>
</dbReference>